<evidence type="ECO:0000313" key="3">
    <source>
        <dbReference type="EMBL" id="MFC3625749.1"/>
    </source>
</evidence>
<feature type="transmembrane region" description="Helical" evidence="2">
    <location>
        <begin position="259"/>
        <end position="279"/>
    </location>
</feature>
<comment type="caution">
    <text evidence="3">The sequence shown here is derived from an EMBL/GenBank/DDBJ whole genome shotgun (WGS) entry which is preliminary data.</text>
</comment>
<keyword evidence="1" id="KW-0175">Coiled coil</keyword>
<gene>
    <name evidence="3" type="ORF">ACFOKJ_06245</name>
</gene>
<proteinExistence type="predicted"/>
<feature type="coiled-coil region" evidence="1">
    <location>
        <begin position="216"/>
        <end position="250"/>
    </location>
</feature>
<dbReference type="RefSeq" id="WP_390277571.1">
    <property type="nucleotide sequence ID" value="NZ_JBHRYH010000012.1"/>
</dbReference>
<evidence type="ECO:0000256" key="2">
    <source>
        <dbReference type="SAM" id="Phobius"/>
    </source>
</evidence>
<evidence type="ECO:0000256" key="1">
    <source>
        <dbReference type="SAM" id="Coils"/>
    </source>
</evidence>
<keyword evidence="2" id="KW-1133">Transmembrane helix</keyword>
<keyword evidence="4" id="KW-1185">Reference proteome</keyword>
<sequence length="280" mass="31415">MNIKASRPAVTNNATAPEAVELPPLENETLLAGFAATHGDQLLALNNNGDIIYVFARRSFAKTQQSDFFRIQFQTYALVHGTQWKPMQGEASDWMNTRNCIQVCVDHPRRSVFFGPRSGFLLSPELANLGLTGYAYAQVIQWLKNHFPDYSVAPANVPSPEADGEEARIKRNARLAAQGFDFEWIDSEQRAGRYFKSRAGNLISSWESDKVTEVPLNLLLDTVARLDNEKLELQKQLNATKHQERALEASLAKERHTNLILTGVTSFVLVFALMNIFGLF</sequence>
<dbReference type="Proteomes" id="UP001595636">
    <property type="component" value="Unassembled WGS sequence"/>
</dbReference>
<reference evidence="4" key="1">
    <citation type="journal article" date="2019" name="Int. J. Syst. Evol. Microbiol.">
        <title>The Global Catalogue of Microorganisms (GCM) 10K type strain sequencing project: providing services to taxonomists for standard genome sequencing and annotation.</title>
        <authorList>
            <consortium name="The Broad Institute Genomics Platform"/>
            <consortium name="The Broad Institute Genome Sequencing Center for Infectious Disease"/>
            <person name="Wu L."/>
            <person name="Ma J."/>
        </authorList>
    </citation>
    <scope>NUCLEOTIDE SEQUENCE [LARGE SCALE GENOMIC DNA]</scope>
    <source>
        <strain evidence="4">KCTC 42195</strain>
    </source>
</reference>
<keyword evidence="2" id="KW-0812">Transmembrane</keyword>
<dbReference type="EMBL" id="JBHRYH010000012">
    <property type="protein sequence ID" value="MFC3625749.1"/>
    <property type="molecule type" value="Genomic_DNA"/>
</dbReference>
<name>A0ABV7TSK9_9NEIS</name>
<protein>
    <submittedName>
        <fullName evidence="3">Uncharacterized protein</fullName>
    </submittedName>
</protein>
<keyword evidence="2" id="KW-0472">Membrane</keyword>
<organism evidence="3 4">
    <name type="scientific">Vogesella amnigena</name>
    <dbReference type="NCBI Taxonomy" id="1507449"/>
    <lineage>
        <taxon>Bacteria</taxon>
        <taxon>Pseudomonadati</taxon>
        <taxon>Pseudomonadota</taxon>
        <taxon>Betaproteobacteria</taxon>
        <taxon>Neisseriales</taxon>
        <taxon>Chromobacteriaceae</taxon>
        <taxon>Vogesella</taxon>
    </lineage>
</organism>
<accession>A0ABV7TSK9</accession>
<evidence type="ECO:0000313" key="4">
    <source>
        <dbReference type="Proteomes" id="UP001595636"/>
    </source>
</evidence>